<comment type="subcellular location">
    <subcellularLocation>
        <location evidence="2">Secreted</location>
    </subcellularLocation>
</comment>
<dbReference type="SUPFAM" id="SSF54403">
    <property type="entry name" value="Cystatin/monellin"/>
    <property type="match status" value="1"/>
</dbReference>
<comment type="similarity">
    <text evidence="3">Belongs to the SPP2 family.</text>
</comment>
<evidence type="ECO:0000256" key="1">
    <source>
        <dbReference type="ARBA" id="ARBA00002371"/>
    </source>
</evidence>
<feature type="region of interest" description="Disordered" evidence="10">
    <location>
        <begin position="136"/>
        <end position="185"/>
    </location>
</feature>
<protein>
    <recommendedName>
        <fullName evidence="4">Secreted phosphoprotein 24</fullName>
    </recommendedName>
    <alternativeName>
        <fullName evidence="9">Secreted phosphoprotein 2</fullName>
    </alternativeName>
</protein>
<dbReference type="AlphaFoldDB" id="A0A3Q3J8V8"/>
<keyword evidence="8" id="KW-1015">Disulfide bond</keyword>
<evidence type="ECO:0000256" key="2">
    <source>
        <dbReference type="ARBA" id="ARBA00004613"/>
    </source>
</evidence>
<dbReference type="STRING" id="43700.ENSMALP00000015168"/>
<reference evidence="12" key="1">
    <citation type="submission" date="2025-08" db="UniProtKB">
        <authorList>
            <consortium name="Ensembl"/>
        </authorList>
    </citation>
    <scope>IDENTIFICATION</scope>
</reference>
<dbReference type="PANTHER" id="PTHR15444">
    <property type="entry name" value="SECRETED PHOSPHOPROTEIN 24"/>
    <property type="match status" value="1"/>
</dbReference>
<proteinExistence type="inferred from homology"/>
<evidence type="ECO:0000313" key="13">
    <source>
        <dbReference type="Proteomes" id="UP000261600"/>
    </source>
</evidence>
<evidence type="ECO:0000256" key="11">
    <source>
        <dbReference type="SAM" id="SignalP"/>
    </source>
</evidence>
<dbReference type="Ensembl" id="ENSMALT00000015477.1">
    <property type="protein sequence ID" value="ENSMALP00000015168.1"/>
    <property type="gene ID" value="ENSMALG00000010671.1"/>
</dbReference>
<organism evidence="12 13">
    <name type="scientific">Monopterus albus</name>
    <name type="common">Swamp eel</name>
    <dbReference type="NCBI Taxonomy" id="43700"/>
    <lineage>
        <taxon>Eukaryota</taxon>
        <taxon>Metazoa</taxon>
        <taxon>Chordata</taxon>
        <taxon>Craniata</taxon>
        <taxon>Vertebrata</taxon>
        <taxon>Euteleostomi</taxon>
        <taxon>Actinopterygii</taxon>
        <taxon>Neopterygii</taxon>
        <taxon>Teleostei</taxon>
        <taxon>Neoteleostei</taxon>
        <taxon>Acanthomorphata</taxon>
        <taxon>Anabantaria</taxon>
        <taxon>Synbranchiformes</taxon>
        <taxon>Synbranchidae</taxon>
        <taxon>Monopterus</taxon>
    </lineage>
</organism>
<evidence type="ECO:0000256" key="9">
    <source>
        <dbReference type="ARBA" id="ARBA00029627"/>
    </source>
</evidence>
<evidence type="ECO:0000256" key="6">
    <source>
        <dbReference type="ARBA" id="ARBA00022553"/>
    </source>
</evidence>
<evidence type="ECO:0000256" key="7">
    <source>
        <dbReference type="ARBA" id="ARBA00022729"/>
    </source>
</evidence>
<dbReference type="GO" id="GO:0005576">
    <property type="term" value="C:extracellular region"/>
    <property type="evidence" value="ECO:0007669"/>
    <property type="project" value="UniProtKB-SubCell"/>
</dbReference>
<feature type="chain" id="PRO_5018681727" description="Secreted phosphoprotein 24" evidence="11">
    <location>
        <begin position="30"/>
        <end position="253"/>
    </location>
</feature>
<evidence type="ECO:0000256" key="4">
    <source>
        <dbReference type="ARBA" id="ARBA00020365"/>
    </source>
</evidence>
<dbReference type="InterPro" id="IPR010892">
    <property type="entry name" value="Spp-24"/>
</dbReference>
<dbReference type="InterPro" id="IPR046350">
    <property type="entry name" value="Cystatin_sf"/>
</dbReference>
<dbReference type="Pfam" id="PF07448">
    <property type="entry name" value="Spp-24"/>
    <property type="match status" value="1"/>
</dbReference>
<evidence type="ECO:0000256" key="8">
    <source>
        <dbReference type="ARBA" id="ARBA00023157"/>
    </source>
</evidence>
<dbReference type="Proteomes" id="UP000261600">
    <property type="component" value="Unplaced"/>
</dbReference>
<dbReference type="GO" id="GO:0046849">
    <property type="term" value="P:bone remodeling"/>
    <property type="evidence" value="ECO:0007669"/>
    <property type="project" value="InterPro"/>
</dbReference>
<keyword evidence="7 11" id="KW-0732">Signal</keyword>
<feature type="signal peptide" evidence="11">
    <location>
        <begin position="1"/>
        <end position="29"/>
    </location>
</feature>
<evidence type="ECO:0000256" key="10">
    <source>
        <dbReference type="SAM" id="MobiDB-lite"/>
    </source>
</evidence>
<evidence type="ECO:0000256" key="5">
    <source>
        <dbReference type="ARBA" id="ARBA00022525"/>
    </source>
</evidence>
<keyword evidence="13" id="KW-1185">Reference proteome</keyword>
<keyword evidence="6" id="KW-0597">Phosphoprotein</keyword>
<evidence type="ECO:0000256" key="3">
    <source>
        <dbReference type="ARBA" id="ARBA00008576"/>
    </source>
</evidence>
<comment type="function">
    <text evidence="1">Could coordinate an aspect of bone turnover.</text>
</comment>
<accession>A0A3Q3J8V8</accession>
<keyword evidence="5" id="KW-0964">Secreted</keyword>
<evidence type="ECO:0000313" key="12">
    <source>
        <dbReference type="Ensembl" id="ENSMALP00000015168.1"/>
    </source>
</evidence>
<dbReference type="Gene3D" id="3.10.450.10">
    <property type="match status" value="1"/>
</dbReference>
<reference evidence="12" key="2">
    <citation type="submission" date="2025-09" db="UniProtKB">
        <authorList>
            <consortium name="Ensembl"/>
        </authorList>
    </citation>
    <scope>IDENTIFICATION</scope>
</reference>
<sequence length="253" mass="27564">MRLYSCLILVKMKVHVLLLALLQCLGCSGIPLYNLELESMADRGFGASLAEVNSLYAVNHLYRVTQGSISRVIPVGLNTTDLLMIFRIKETECAKASRSDPQTCSFRPGFFVPSFSCSSRVRMSTTSAQVVSLRCSHGSSSSSSSSESSEEIFSRGRHQVNNPSRDSAPFATPPPPTVLPVRPLHSQPVNVRPRGDVFSNLLEVALCGQEDFTWLNPVCNVYFMDHDTTRLKKAASTSNKGAAAATVQTETEG</sequence>
<dbReference type="PANTHER" id="PTHR15444:SF4">
    <property type="entry name" value="SECRETED PHOSPHOPROTEIN 24"/>
    <property type="match status" value="1"/>
</dbReference>
<name>A0A3Q3J8V8_MONAL</name>